<comment type="caution">
    <text evidence="2">The sequence shown here is derived from an EMBL/GenBank/DDBJ whole genome shotgun (WGS) entry which is preliminary data.</text>
</comment>
<sequence length="82" mass="8971">MEFSQRPAHSTLPGAHGFMPAVPPPAHRAYAAAATDSQQQQQQFYTHQLQLNLHHSPDAFAAVPRRLPSVSELLESQGSAQQ</sequence>
<dbReference type="EMBL" id="JANBQF010001478">
    <property type="protein sequence ID" value="KAJ1997138.1"/>
    <property type="molecule type" value="Genomic_DNA"/>
</dbReference>
<keyword evidence="3" id="KW-1185">Reference proteome</keyword>
<dbReference type="OrthoDB" id="5573116at2759"/>
<feature type="region of interest" description="Disordered" evidence="1">
    <location>
        <begin position="1"/>
        <end position="42"/>
    </location>
</feature>
<evidence type="ECO:0000313" key="3">
    <source>
        <dbReference type="Proteomes" id="UP001150907"/>
    </source>
</evidence>
<evidence type="ECO:0000313" key="2">
    <source>
        <dbReference type="EMBL" id="KAJ1997138.1"/>
    </source>
</evidence>
<dbReference type="Proteomes" id="UP001150907">
    <property type="component" value="Unassembled WGS sequence"/>
</dbReference>
<feature type="compositionally biased region" description="Low complexity" evidence="1">
    <location>
        <begin position="27"/>
        <end position="42"/>
    </location>
</feature>
<name>A0A9W8B6R1_9FUNG</name>
<feature type="non-terminal residue" evidence="2">
    <location>
        <position position="82"/>
    </location>
</feature>
<dbReference type="AlphaFoldDB" id="A0A9W8B6R1"/>
<protein>
    <submittedName>
        <fullName evidence="2">Uncharacterized protein</fullName>
    </submittedName>
</protein>
<accession>A0A9W8B6R1</accession>
<reference evidence="2" key="1">
    <citation type="submission" date="2022-07" db="EMBL/GenBank/DDBJ databases">
        <title>Phylogenomic reconstructions and comparative analyses of Kickxellomycotina fungi.</title>
        <authorList>
            <person name="Reynolds N.K."/>
            <person name="Stajich J.E."/>
            <person name="Barry K."/>
            <person name="Grigoriev I.V."/>
            <person name="Crous P."/>
            <person name="Smith M.E."/>
        </authorList>
    </citation>
    <scope>NUCLEOTIDE SEQUENCE</scope>
    <source>
        <strain evidence="2">IMI 214461</strain>
    </source>
</reference>
<evidence type="ECO:0000256" key="1">
    <source>
        <dbReference type="SAM" id="MobiDB-lite"/>
    </source>
</evidence>
<gene>
    <name evidence="2" type="ORF">H4R26_005942</name>
</gene>
<proteinExistence type="predicted"/>
<organism evidence="2 3">
    <name type="scientific">Coemansia thaxteri</name>
    <dbReference type="NCBI Taxonomy" id="2663907"/>
    <lineage>
        <taxon>Eukaryota</taxon>
        <taxon>Fungi</taxon>
        <taxon>Fungi incertae sedis</taxon>
        <taxon>Zoopagomycota</taxon>
        <taxon>Kickxellomycotina</taxon>
        <taxon>Kickxellomycetes</taxon>
        <taxon>Kickxellales</taxon>
        <taxon>Kickxellaceae</taxon>
        <taxon>Coemansia</taxon>
    </lineage>
</organism>